<organism evidence="1 2">
    <name type="scientific">Pseudomonas reactans</name>
    <dbReference type="NCBI Taxonomy" id="117680"/>
    <lineage>
        <taxon>Bacteria</taxon>
        <taxon>Pseudomonadati</taxon>
        <taxon>Pseudomonadota</taxon>
        <taxon>Gammaproteobacteria</taxon>
        <taxon>Pseudomonadales</taxon>
        <taxon>Pseudomonadaceae</taxon>
        <taxon>Pseudomonas</taxon>
    </lineage>
</organism>
<comment type="caution">
    <text evidence="1">The sequence shown here is derived from an EMBL/GenBank/DDBJ whole genome shotgun (WGS) entry which is preliminary data.</text>
</comment>
<evidence type="ECO:0000313" key="2">
    <source>
        <dbReference type="Proteomes" id="UP000585226"/>
    </source>
</evidence>
<dbReference type="AlphaFoldDB" id="A0A7Y8KJP3"/>
<protein>
    <submittedName>
        <fullName evidence="1">Integrase</fullName>
    </submittedName>
</protein>
<gene>
    <name evidence="1" type="ORF">HX893_27085</name>
</gene>
<accession>A0A7Y8KJP3</accession>
<name>A0A7Y8KJP3_9PSED</name>
<reference evidence="1 2" key="1">
    <citation type="submission" date="2020-04" db="EMBL/GenBank/DDBJ databases">
        <title>Molecular characterization of pseudomonads from Agaricus bisporus reveal novel blotch 2 pathogens in Western Europe.</title>
        <authorList>
            <person name="Taparia T."/>
            <person name="Krijger M."/>
            <person name="Haynes E."/>
            <person name="Elpinstone J.G."/>
            <person name="Noble R."/>
            <person name="Van Der Wolf J."/>
        </authorList>
    </citation>
    <scope>NUCLEOTIDE SEQUENCE [LARGE SCALE GENOMIC DNA]</scope>
    <source>
        <strain evidence="1 2">P8021</strain>
    </source>
</reference>
<dbReference type="EMBL" id="JACASD010000084">
    <property type="protein sequence ID" value="NWE91797.1"/>
    <property type="molecule type" value="Genomic_DNA"/>
</dbReference>
<proteinExistence type="predicted"/>
<dbReference type="Proteomes" id="UP000585226">
    <property type="component" value="Unassembled WGS sequence"/>
</dbReference>
<sequence length="633" mass="73314">MHTVKIKSYMRQASGITIIEIDKLSMQEINAKIDGIGIQQLAFSTKDETVFHVGSHCFRNRYRIGGTALYQCQKFDLIESRCKALDGWARNAMTAVKTGIISQPTFTSNSRELNQFLCWCYKNGYSDLFDSVERYYEAYTSYSKLIYEKYTDGKYAYHTATIKQSIAFNMLYWFFPECTINYKPALPKVPVKHGYNQTPVPPEQDVARGLGLCTEIFNAFTEALLNGWKYPFQVNLMGEHLWTFPHRWLCHTHRATPPEVSTSLWHYRSGTLKPQTHEFRIKRYFEALETIAEENENPQVLTTYRHRLGKWAHDSFVLMFAANTGMNEQQIRDLEWLTGEYEVVPSTQGFRTVKWRAGRKTQSFTITNRFVKDFEQYLKLRSFLTRERPINYLFIQIPVRVEKRWKPLQLSALRKLGDAIRQYLDESFPFLSYRQLRLYKYNYLLKEFGVVVASQIMQSSIGTIAKAYSSAADDVATKEISAYYNLLSEAHKKNIQRRKQTSTPSGHCIEPGKAILLVQIDHTVAEPSCSNFITCLFCEHFVAHATSSDVRKLLSLRYFLMEIRSQSISAEEFEKLNGATLQKVNYIIERLRNTSSEFNAAADLIESEVFASEILTDYWAALLNNLVRVGAMK</sequence>
<evidence type="ECO:0000313" key="1">
    <source>
        <dbReference type="EMBL" id="NWE91797.1"/>
    </source>
</evidence>